<dbReference type="PANTHER" id="PTHR42792:SF2">
    <property type="entry name" value="FLAGELLIN"/>
    <property type="match status" value="1"/>
</dbReference>
<keyword evidence="2 3" id="KW-0975">Bacterial flagellum</keyword>
<feature type="domain" description="Flagellin N-terminal" evidence="5">
    <location>
        <begin position="8"/>
        <end position="143"/>
    </location>
</feature>
<keyword evidence="7" id="KW-0282">Flagellum</keyword>
<dbReference type="InterPro" id="IPR001029">
    <property type="entry name" value="Flagellin_N"/>
</dbReference>
<feature type="compositionally biased region" description="Basic and acidic residues" evidence="4">
    <location>
        <begin position="385"/>
        <end position="403"/>
    </location>
</feature>
<keyword evidence="8" id="KW-1185">Reference proteome</keyword>
<evidence type="ECO:0000256" key="3">
    <source>
        <dbReference type="RuleBase" id="RU362073"/>
    </source>
</evidence>
<feature type="region of interest" description="Disordered" evidence="4">
    <location>
        <begin position="382"/>
        <end position="405"/>
    </location>
</feature>
<dbReference type="PRINTS" id="PR00207">
    <property type="entry name" value="FLAGELLIN"/>
</dbReference>
<gene>
    <name evidence="7" type="ORF">I4X03_019750</name>
</gene>
<protein>
    <recommendedName>
        <fullName evidence="3">Flagellin</fullName>
    </recommendedName>
</protein>
<evidence type="ECO:0000313" key="8">
    <source>
        <dbReference type="Proteomes" id="UP000809349"/>
    </source>
</evidence>
<dbReference type="InterPro" id="IPR001492">
    <property type="entry name" value="Flagellin"/>
</dbReference>
<evidence type="ECO:0000256" key="4">
    <source>
        <dbReference type="SAM" id="MobiDB-lite"/>
    </source>
</evidence>
<dbReference type="Gene3D" id="1.20.1330.10">
    <property type="entry name" value="f41 fragment of flagellin, N-terminal domain"/>
    <property type="match status" value="2"/>
</dbReference>
<organism evidence="7 8">
    <name type="scientific">Massilia soli</name>
    <dbReference type="NCBI Taxonomy" id="2792854"/>
    <lineage>
        <taxon>Bacteria</taxon>
        <taxon>Pseudomonadati</taxon>
        <taxon>Pseudomonadota</taxon>
        <taxon>Betaproteobacteria</taxon>
        <taxon>Burkholderiales</taxon>
        <taxon>Oxalobacteraceae</taxon>
        <taxon>Telluria group</taxon>
        <taxon>Massilia</taxon>
    </lineage>
</organism>
<sequence>MPTMSLSISTNVLSLHAQRRASAAGEDIARTISRLSSGLRINGAKDDAAGLAISDRMTSSLNGLNQAGRNINDAASMLQVADGAMAQVTENLQRLRQLAVQGGSSSFSSSDREALQQEAREILASITEIGTNTEFNGEAVFSQDLGSIGGDKAKRAVIDGLKSGGWLTQSEKLISKYYGIQGDGANLRIDLDALNDGPSNVLAYVAWPNLMMALDMSDFTLTGTADGGDGLDRIVAHEMVHAVMYRDTGMNLPGWFIEGAAELIHGADDRVRGATNNGATAATTAFVADFENSVYAGGFAATRYMHDQLKEMGVEGGIKGIMTYLGDNRGNTLTQALNAVTNGAIADEAAFVADFKANGVDYIQNVMNLNNADTGAIGGLDADGGPERDARSVIPDGSDRPPDKPLAGFNVVFPETSSTTAMRKVQIQVGANATDHIEISLSAMNAGALGLDGLDLRRTSIAIRHIDEALAFVSNQRTSVGASSKRLEIAASAAAISSENLAASRSRIVDTDYAAETAALTRAQILQQAGTAMVAQANNVPRTVLSLLR</sequence>
<dbReference type="SUPFAM" id="SSF64518">
    <property type="entry name" value="Phase 1 flagellin"/>
    <property type="match status" value="1"/>
</dbReference>
<keyword evidence="7" id="KW-0969">Cilium</keyword>
<proteinExistence type="inferred from homology"/>
<dbReference type="Pfam" id="PF00669">
    <property type="entry name" value="Flagellin_N"/>
    <property type="match status" value="1"/>
</dbReference>
<reference evidence="7 8" key="1">
    <citation type="submission" date="2021-01" db="EMBL/GenBank/DDBJ databases">
        <authorList>
            <person name="Ruan W."/>
            <person name="Khan S.A."/>
            <person name="Jeon C.O."/>
        </authorList>
    </citation>
    <scope>NUCLEOTIDE SEQUENCE [LARGE SCALE GENOMIC DNA]</scope>
    <source>
        <strain evidence="7 8">R798</strain>
    </source>
</reference>
<feature type="domain" description="Flagellin C-terminal" evidence="6">
    <location>
        <begin position="464"/>
        <end position="548"/>
    </location>
</feature>
<name>A0ABS7SUA4_9BURK</name>
<comment type="similarity">
    <text evidence="1 3">Belongs to the bacterial flagellin family.</text>
</comment>
<reference evidence="7 8" key="2">
    <citation type="submission" date="2021-08" db="EMBL/GenBank/DDBJ databases">
        <title>Massilia sp. R798.</title>
        <authorList>
            <person name="Baek J.H."/>
            <person name="Jung H.S."/>
            <person name="Kim K.R."/>
            <person name="Jeon C.O."/>
        </authorList>
    </citation>
    <scope>NUCLEOTIDE SEQUENCE [LARGE SCALE GENOMIC DNA]</scope>
    <source>
        <strain evidence="7 8">R798</strain>
    </source>
</reference>
<comment type="function">
    <text evidence="3">Flagellin is the subunit protein which polymerizes to form the filaments of bacterial flagella.</text>
</comment>
<dbReference type="PANTHER" id="PTHR42792">
    <property type="entry name" value="FLAGELLIN"/>
    <property type="match status" value="1"/>
</dbReference>
<dbReference type="InterPro" id="IPR046358">
    <property type="entry name" value="Flagellin_C"/>
</dbReference>
<evidence type="ECO:0000256" key="2">
    <source>
        <dbReference type="ARBA" id="ARBA00023143"/>
    </source>
</evidence>
<evidence type="ECO:0000259" key="5">
    <source>
        <dbReference type="Pfam" id="PF00669"/>
    </source>
</evidence>
<comment type="caution">
    <text evidence="7">The sequence shown here is derived from an EMBL/GenBank/DDBJ whole genome shotgun (WGS) entry which is preliminary data.</text>
</comment>
<dbReference type="EMBL" id="JAFBIL020000008">
    <property type="protein sequence ID" value="MBZ2209507.1"/>
    <property type="molecule type" value="Genomic_DNA"/>
</dbReference>
<dbReference type="InterPro" id="IPR042187">
    <property type="entry name" value="Flagellin_C_sub2"/>
</dbReference>
<evidence type="ECO:0000313" key="7">
    <source>
        <dbReference type="EMBL" id="MBZ2209507.1"/>
    </source>
</evidence>
<evidence type="ECO:0000259" key="6">
    <source>
        <dbReference type="Pfam" id="PF00700"/>
    </source>
</evidence>
<comment type="subcellular location">
    <subcellularLocation>
        <location evidence="3">Secreted</location>
    </subcellularLocation>
    <subcellularLocation>
        <location evidence="3">Bacterial flagellum</location>
    </subcellularLocation>
</comment>
<keyword evidence="3" id="KW-0964">Secreted</keyword>
<accession>A0ABS7SUA4</accession>
<keyword evidence="7" id="KW-0966">Cell projection</keyword>
<dbReference type="Pfam" id="PF00700">
    <property type="entry name" value="Flagellin_C"/>
    <property type="match status" value="1"/>
</dbReference>
<evidence type="ECO:0000256" key="1">
    <source>
        <dbReference type="ARBA" id="ARBA00005709"/>
    </source>
</evidence>
<dbReference type="Proteomes" id="UP000809349">
    <property type="component" value="Unassembled WGS sequence"/>
</dbReference>
<dbReference type="Gene3D" id="6.10.10.10">
    <property type="entry name" value="Flagellar export chaperone, C-terminal domain"/>
    <property type="match status" value="1"/>
</dbReference>
<dbReference type="NCBIfam" id="NF033876">
    <property type="entry name" value="flagella_HExxH"/>
    <property type="match status" value="1"/>
</dbReference>